<gene>
    <name evidence="6" type="ORF">C6P64_13645</name>
</gene>
<reference evidence="6 7" key="1">
    <citation type="submission" date="2018-03" db="EMBL/GenBank/DDBJ databases">
        <title>Comparative genomics illustrates the genes involved in a hyperalkaliphilic mechanisms of Serpentinomonas isolated from highly-alkaline calcium-rich serpentinized springs.</title>
        <authorList>
            <person name="Suzuki S."/>
            <person name="Ishii S."/>
            <person name="Walworth N."/>
            <person name="Bird L."/>
            <person name="Kuenen J.G."/>
            <person name="Nealson K.H."/>
        </authorList>
    </citation>
    <scope>NUCLEOTIDE SEQUENCE [LARGE SCALE GENOMIC DNA]</scope>
    <source>
        <strain evidence="6 7">P1</strain>
    </source>
</reference>
<dbReference type="InterPro" id="IPR000700">
    <property type="entry name" value="PAS-assoc_C"/>
</dbReference>
<dbReference type="InterPro" id="IPR036457">
    <property type="entry name" value="PPM-type-like_dom_sf"/>
</dbReference>
<evidence type="ECO:0000259" key="5">
    <source>
        <dbReference type="PROSITE" id="PS50113"/>
    </source>
</evidence>
<evidence type="ECO:0000259" key="4">
    <source>
        <dbReference type="PROSITE" id="PS50112"/>
    </source>
</evidence>
<dbReference type="PROSITE" id="PS50113">
    <property type="entry name" value="PAC"/>
    <property type="match status" value="1"/>
</dbReference>
<dbReference type="SUPFAM" id="SSF52172">
    <property type="entry name" value="CheY-like"/>
    <property type="match status" value="1"/>
</dbReference>
<dbReference type="InterPro" id="IPR000014">
    <property type="entry name" value="PAS"/>
</dbReference>
<dbReference type="NCBIfam" id="TIGR00229">
    <property type="entry name" value="sensory_box"/>
    <property type="match status" value="1"/>
</dbReference>
<dbReference type="PANTHER" id="PTHR43156:SF2">
    <property type="entry name" value="STAGE II SPORULATION PROTEIN E"/>
    <property type="match status" value="1"/>
</dbReference>
<feature type="domain" description="PAC" evidence="5">
    <location>
        <begin position="361"/>
        <end position="415"/>
    </location>
</feature>
<dbReference type="SMART" id="SM00086">
    <property type="entry name" value="PAC"/>
    <property type="match status" value="2"/>
</dbReference>
<dbReference type="GO" id="GO:0016791">
    <property type="term" value="F:phosphatase activity"/>
    <property type="evidence" value="ECO:0007669"/>
    <property type="project" value="TreeGrafter"/>
</dbReference>
<dbReference type="GO" id="GO:0000160">
    <property type="term" value="P:phosphorelay signal transduction system"/>
    <property type="evidence" value="ECO:0007669"/>
    <property type="project" value="InterPro"/>
</dbReference>
<dbReference type="CDD" id="cd16936">
    <property type="entry name" value="HATPase_RsbW-like"/>
    <property type="match status" value="1"/>
</dbReference>
<comment type="caution">
    <text evidence="6">The sequence shown here is derived from an EMBL/GenBank/DDBJ whole genome shotgun (WGS) entry which is preliminary data.</text>
</comment>
<dbReference type="Pfam" id="PF00072">
    <property type="entry name" value="Response_reg"/>
    <property type="match status" value="1"/>
</dbReference>
<dbReference type="PROSITE" id="PS50112">
    <property type="entry name" value="PAS"/>
    <property type="match status" value="1"/>
</dbReference>
<evidence type="ECO:0008006" key="8">
    <source>
        <dbReference type="Google" id="ProtNLM"/>
    </source>
</evidence>
<dbReference type="PANTHER" id="PTHR43156">
    <property type="entry name" value="STAGE II SPORULATION PROTEIN E-RELATED"/>
    <property type="match status" value="1"/>
</dbReference>
<evidence type="ECO:0000256" key="1">
    <source>
        <dbReference type="ARBA" id="ARBA00022801"/>
    </source>
</evidence>
<dbReference type="InterPro" id="IPR035965">
    <property type="entry name" value="PAS-like_dom_sf"/>
</dbReference>
<evidence type="ECO:0000313" key="7">
    <source>
        <dbReference type="Proteomes" id="UP000238589"/>
    </source>
</evidence>
<dbReference type="Pfam" id="PF08447">
    <property type="entry name" value="PAS_3"/>
    <property type="match status" value="1"/>
</dbReference>
<dbReference type="OrthoDB" id="9802500at2"/>
<evidence type="ECO:0000256" key="2">
    <source>
        <dbReference type="PROSITE-ProRule" id="PRU00169"/>
    </source>
</evidence>
<dbReference type="SUPFAM" id="SSF81606">
    <property type="entry name" value="PP2C-like"/>
    <property type="match status" value="1"/>
</dbReference>
<dbReference type="AlphaFoldDB" id="A0A2S9K2B7"/>
<dbReference type="Proteomes" id="UP000238589">
    <property type="component" value="Unassembled WGS sequence"/>
</dbReference>
<dbReference type="InterPro" id="IPR001789">
    <property type="entry name" value="Sig_transdc_resp-reg_receiver"/>
</dbReference>
<protein>
    <recommendedName>
        <fullName evidence="8">Histidine kinase</fullName>
    </recommendedName>
</protein>
<dbReference type="Pfam" id="PF13581">
    <property type="entry name" value="HATPase_c_2"/>
    <property type="match status" value="1"/>
</dbReference>
<dbReference type="SUPFAM" id="SSF55785">
    <property type="entry name" value="PYP-like sensor domain (PAS domain)"/>
    <property type="match status" value="2"/>
</dbReference>
<dbReference type="CDD" id="cd00130">
    <property type="entry name" value="PAS"/>
    <property type="match status" value="1"/>
</dbReference>
<dbReference type="InterPro" id="IPR011006">
    <property type="entry name" value="CheY-like_superfamily"/>
</dbReference>
<dbReference type="InterPro" id="IPR013655">
    <property type="entry name" value="PAS_fold_3"/>
</dbReference>
<dbReference type="Pfam" id="PF07228">
    <property type="entry name" value="SpoIIE"/>
    <property type="match status" value="1"/>
</dbReference>
<dbReference type="SMART" id="SM00448">
    <property type="entry name" value="REC"/>
    <property type="match status" value="1"/>
</dbReference>
<dbReference type="Gene3D" id="3.30.450.20">
    <property type="entry name" value="PAS domain"/>
    <property type="match status" value="2"/>
</dbReference>
<dbReference type="InterPro" id="IPR036890">
    <property type="entry name" value="HATPase_C_sf"/>
</dbReference>
<accession>A0A2S9K2B7</accession>
<feature type="modified residue" description="4-aspartylphosphate" evidence="2">
    <location>
        <position position="66"/>
    </location>
</feature>
<evidence type="ECO:0000259" key="3">
    <source>
        <dbReference type="PROSITE" id="PS50110"/>
    </source>
</evidence>
<feature type="domain" description="Response regulatory" evidence="3">
    <location>
        <begin position="18"/>
        <end position="133"/>
    </location>
</feature>
<dbReference type="RefSeq" id="WP_105749111.1">
    <property type="nucleotide sequence ID" value="NZ_PVLQ01000061.1"/>
</dbReference>
<dbReference type="Gene3D" id="3.30.565.10">
    <property type="entry name" value="Histidine kinase-like ATPase, C-terminal domain"/>
    <property type="match status" value="1"/>
</dbReference>
<dbReference type="SMART" id="SM00091">
    <property type="entry name" value="PAS"/>
    <property type="match status" value="1"/>
</dbReference>
<dbReference type="EMBL" id="PVLQ01000061">
    <property type="protein sequence ID" value="PRD64618.1"/>
    <property type="molecule type" value="Genomic_DNA"/>
</dbReference>
<keyword evidence="1" id="KW-0378">Hydrolase</keyword>
<sequence>MTAIAPAPLDRMALNDMTVLIVDDTPTIRLIASSVLKKSVQVLEAGNGPDAIALTRQHRPQLLLLDVMMPGMDGFEVAERLQADPDTRDIPIIFVTAMTDHESHIRGLALGAVDFLHKPINADILKVRVLNALEREHLRRESELYQRQLRESLEQLAQNSSMLEAIFDNPNEVKLVIDHRQSIVKANQYGQALLSPMFGTLIGLSLCSLGLTTLDGHAIPSEKVLTNQFLFDCCLNAKDGTVLSMAASVRPFTDQDGRSFHLLGLRDISSQLQLRQQKRVAEEARESLLQELTLQKHALDEHALVSISNREGIITYVNSKFCATSGYTEEELLGQNHRIIKSGLHPDEFYAEMLNTIYSGKTWTGEIANRAKDGHVYWVSSTIVPWLDKEGNPVSFLAIRTNITDRILAKQQLIEAQQNQMQIAADIQNHLLFGLPPQNLRGISLACHSEGSEGIAGDFYHFQRFDDHTVDLLTGDVMGKGIAAALIAAGVKSAYDQALVKLMTNQQFTGVPPSVQAIANTMHADLMQELQHLGSFVTLTLLRANRQNNCITWVNAGHTPTLLARTDTGDVLELLGENLPMGVLPDEQYVEHHTPMHEGDTLLLFSDGLSESVNQQGEQFGMERIKTLLKTGIAKAAYPTMVVNSLRSVVHDHTDFSVTRDDSTVVALKFTPADEQTCFDQGAVCAEQHLDLPRELNKLTPLRCSIEAMCDNMPEEDTQMLVLAAFEAATNIVRHTPEKLKKAPLTAVLKRSEQGVSVELIHEGHTFVPNKPPNPDFSGNSFGGFGLYIIENAVDWVEYNDPMPGLAAIRMFKCFANTTHASAA</sequence>
<dbReference type="InterPro" id="IPR001610">
    <property type="entry name" value="PAC"/>
</dbReference>
<dbReference type="InterPro" id="IPR003594">
    <property type="entry name" value="HATPase_dom"/>
</dbReference>
<dbReference type="InterPro" id="IPR001932">
    <property type="entry name" value="PPM-type_phosphatase-like_dom"/>
</dbReference>
<name>A0A2S9K2B7_9BURK</name>
<keyword evidence="7" id="KW-1185">Reference proteome</keyword>
<dbReference type="InterPro" id="IPR052016">
    <property type="entry name" value="Bact_Sigma-Reg"/>
</dbReference>
<dbReference type="SMART" id="SM00331">
    <property type="entry name" value="PP2C_SIG"/>
    <property type="match status" value="1"/>
</dbReference>
<dbReference type="Gene3D" id="3.60.40.10">
    <property type="entry name" value="PPM-type phosphatase domain"/>
    <property type="match status" value="1"/>
</dbReference>
<feature type="domain" description="PAS" evidence="4">
    <location>
        <begin position="309"/>
        <end position="348"/>
    </location>
</feature>
<dbReference type="Gene3D" id="3.40.50.2300">
    <property type="match status" value="1"/>
</dbReference>
<evidence type="ECO:0000313" key="6">
    <source>
        <dbReference type="EMBL" id="PRD64618.1"/>
    </source>
</evidence>
<organism evidence="6 7">
    <name type="scientific">Malikia granosa</name>
    <dbReference type="NCBI Taxonomy" id="263067"/>
    <lineage>
        <taxon>Bacteria</taxon>
        <taxon>Pseudomonadati</taxon>
        <taxon>Pseudomonadota</taxon>
        <taxon>Betaproteobacteria</taxon>
        <taxon>Burkholderiales</taxon>
        <taxon>Comamonadaceae</taxon>
        <taxon>Malikia</taxon>
    </lineage>
</organism>
<keyword evidence="2" id="KW-0597">Phosphoprotein</keyword>
<proteinExistence type="predicted"/>
<dbReference type="PROSITE" id="PS50110">
    <property type="entry name" value="RESPONSE_REGULATORY"/>
    <property type="match status" value="1"/>
</dbReference>